<feature type="compositionally biased region" description="Low complexity" evidence="1">
    <location>
        <begin position="55"/>
        <end position="71"/>
    </location>
</feature>
<name>A0ABP0SIJ6_9DINO</name>
<keyword evidence="2" id="KW-1133">Transmembrane helix</keyword>
<evidence type="ECO:0000256" key="2">
    <source>
        <dbReference type="SAM" id="Phobius"/>
    </source>
</evidence>
<sequence>MGSTMRQRSRAATLSLLCLVCLWRYEERGFLTASTPRSSLSALKAAGDDFDFGDTPPSRAAPASTPSKSKTMASRDYDDDDDDEDDYDEMRRDEPVDSGSVATIVSFALLAVGVIAFLIFQVGQQNAAFSGSNDAPQIKKVQAVFDTYYAEGETVK</sequence>
<evidence type="ECO:0000256" key="1">
    <source>
        <dbReference type="SAM" id="MobiDB-lite"/>
    </source>
</evidence>
<protein>
    <submittedName>
        <fullName evidence="4">Uncharacterized protein</fullName>
    </submittedName>
</protein>
<keyword evidence="2" id="KW-0472">Membrane</keyword>
<feature type="signal peptide" evidence="3">
    <location>
        <begin position="1"/>
        <end position="28"/>
    </location>
</feature>
<feature type="chain" id="PRO_5046964178" evidence="3">
    <location>
        <begin position="29"/>
        <end position="156"/>
    </location>
</feature>
<gene>
    <name evidence="4" type="ORF">CCMP2556_LOCUS52034</name>
</gene>
<accession>A0ABP0SIJ6</accession>
<feature type="region of interest" description="Disordered" evidence="1">
    <location>
        <begin position="49"/>
        <end position="98"/>
    </location>
</feature>
<evidence type="ECO:0000256" key="3">
    <source>
        <dbReference type="SAM" id="SignalP"/>
    </source>
</evidence>
<dbReference type="EMBL" id="CAXAMN010027694">
    <property type="protein sequence ID" value="CAK9112212.1"/>
    <property type="molecule type" value="Genomic_DNA"/>
</dbReference>
<keyword evidence="2" id="KW-0812">Transmembrane</keyword>
<feature type="compositionally biased region" description="Acidic residues" evidence="1">
    <location>
        <begin position="77"/>
        <end position="88"/>
    </location>
</feature>
<dbReference type="Proteomes" id="UP001642484">
    <property type="component" value="Unassembled WGS sequence"/>
</dbReference>
<organism evidence="4 5">
    <name type="scientific">Durusdinium trenchii</name>
    <dbReference type="NCBI Taxonomy" id="1381693"/>
    <lineage>
        <taxon>Eukaryota</taxon>
        <taxon>Sar</taxon>
        <taxon>Alveolata</taxon>
        <taxon>Dinophyceae</taxon>
        <taxon>Suessiales</taxon>
        <taxon>Symbiodiniaceae</taxon>
        <taxon>Durusdinium</taxon>
    </lineage>
</organism>
<proteinExistence type="predicted"/>
<evidence type="ECO:0000313" key="5">
    <source>
        <dbReference type="Proteomes" id="UP001642484"/>
    </source>
</evidence>
<keyword evidence="5" id="KW-1185">Reference proteome</keyword>
<feature type="transmembrane region" description="Helical" evidence="2">
    <location>
        <begin position="100"/>
        <end position="120"/>
    </location>
</feature>
<reference evidence="4 5" key="1">
    <citation type="submission" date="2024-02" db="EMBL/GenBank/DDBJ databases">
        <authorList>
            <person name="Chen Y."/>
            <person name="Shah S."/>
            <person name="Dougan E. K."/>
            <person name="Thang M."/>
            <person name="Chan C."/>
        </authorList>
    </citation>
    <scope>NUCLEOTIDE SEQUENCE [LARGE SCALE GENOMIC DNA]</scope>
</reference>
<comment type="caution">
    <text evidence="4">The sequence shown here is derived from an EMBL/GenBank/DDBJ whole genome shotgun (WGS) entry which is preliminary data.</text>
</comment>
<evidence type="ECO:0000313" key="4">
    <source>
        <dbReference type="EMBL" id="CAK9112212.1"/>
    </source>
</evidence>
<keyword evidence="3" id="KW-0732">Signal</keyword>